<dbReference type="SUPFAM" id="SSF55961">
    <property type="entry name" value="Bet v1-like"/>
    <property type="match status" value="1"/>
</dbReference>
<proteinExistence type="predicted"/>
<dbReference type="Gene3D" id="3.30.530.20">
    <property type="match status" value="1"/>
</dbReference>
<accession>A0A4Q7NBA5</accession>
<sequence>MVGAEALSSTRVDIDTSGHDTLPHMPTTSVHVAEHIARPAVEVYQYVSDPANLAHWASGLGNGVEQVDGEWQLDTPGGRATVEFAPQNPHGVLDHRITLPEGVVIEVPMRVLEHGPDDAEVVFTVRPLAGMSDEDLAQDVAVVTEDLQRLKAVLEGQPVS</sequence>
<reference evidence="2 3" key="1">
    <citation type="submission" date="2019-02" db="EMBL/GenBank/DDBJ databases">
        <title>Genomic Encyclopedia of Type Strains, Phase IV (KMG-IV): sequencing the most valuable type-strain genomes for metagenomic binning, comparative biology and taxonomic classification.</title>
        <authorList>
            <person name="Goeker M."/>
        </authorList>
    </citation>
    <scope>NUCLEOTIDE SEQUENCE [LARGE SCALE GENOMIC DNA]</scope>
    <source>
        <strain evidence="2 3">DSM 45622</strain>
    </source>
</reference>
<feature type="region of interest" description="Disordered" evidence="1">
    <location>
        <begin position="1"/>
        <end position="24"/>
    </location>
</feature>
<comment type="caution">
    <text evidence="2">The sequence shown here is derived from an EMBL/GenBank/DDBJ whole genome shotgun (WGS) entry which is preliminary data.</text>
</comment>
<feature type="compositionally biased region" description="Basic and acidic residues" evidence="1">
    <location>
        <begin position="12"/>
        <end position="22"/>
    </location>
</feature>
<protein>
    <submittedName>
        <fullName evidence="2">Polyketide cyclase/dehydrase/lipid transport protein</fullName>
    </submittedName>
</protein>
<evidence type="ECO:0000313" key="3">
    <source>
        <dbReference type="Proteomes" id="UP000293638"/>
    </source>
</evidence>
<dbReference type="AlphaFoldDB" id="A0A4Q7NBA5"/>
<dbReference type="EMBL" id="SGXD01000005">
    <property type="protein sequence ID" value="RZS80175.1"/>
    <property type="molecule type" value="Genomic_DNA"/>
</dbReference>
<dbReference type="InterPro" id="IPR019587">
    <property type="entry name" value="Polyketide_cyclase/dehydratase"/>
</dbReference>
<evidence type="ECO:0000313" key="2">
    <source>
        <dbReference type="EMBL" id="RZS80175.1"/>
    </source>
</evidence>
<gene>
    <name evidence="2" type="ORF">EV189_3656</name>
</gene>
<dbReference type="Pfam" id="PF10604">
    <property type="entry name" value="Polyketide_cyc2"/>
    <property type="match status" value="1"/>
</dbReference>
<evidence type="ECO:0000256" key="1">
    <source>
        <dbReference type="SAM" id="MobiDB-lite"/>
    </source>
</evidence>
<keyword evidence="3" id="KW-1185">Reference proteome</keyword>
<dbReference type="InterPro" id="IPR023393">
    <property type="entry name" value="START-like_dom_sf"/>
</dbReference>
<organism evidence="2 3">
    <name type="scientific">Motilibacter rhizosphaerae</name>
    <dbReference type="NCBI Taxonomy" id="598652"/>
    <lineage>
        <taxon>Bacteria</taxon>
        <taxon>Bacillati</taxon>
        <taxon>Actinomycetota</taxon>
        <taxon>Actinomycetes</taxon>
        <taxon>Motilibacterales</taxon>
        <taxon>Motilibacteraceae</taxon>
        <taxon>Motilibacter</taxon>
    </lineage>
</organism>
<name>A0A4Q7NBA5_9ACTN</name>
<dbReference type="Proteomes" id="UP000293638">
    <property type="component" value="Unassembled WGS sequence"/>
</dbReference>